<reference evidence="3 4" key="1">
    <citation type="submission" date="2019-03" db="EMBL/GenBank/DDBJ databases">
        <title>Genomic Encyclopedia of Type Strains, Phase IV (KMG-IV): sequencing the most valuable type-strain genomes for metagenomic binning, comparative biology and taxonomic classification.</title>
        <authorList>
            <person name="Goeker M."/>
        </authorList>
    </citation>
    <scope>NUCLEOTIDE SEQUENCE [LARGE SCALE GENOMIC DNA]</scope>
    <source>
        <strain evidence="3 4">DSM 15969</strain>
    </source>
</reference>
<dbReference type="Pfam" id="PF18662">
    <property type="entry name" value="HTH_56"/>
    <property type="match status" value="1"/>
</dbReference>
<protein>
    <submittedName>
        <fullName evidence="3">Uncharacterized protein DUF927</fullName>
    </submittedName>
</protein>
<dbReference type="InterPro" id="IPR040538">
    <property type="entry name" value="Cch_HTH"/>
</dbReference>
<comment type="caution">
    <text evidence="3">The sequence shown here is derived from an EMBL/GenBank/DDBJ whole genome shotgun (WGS) entry which is preliminary data.</text>
</comment>
<dbReference type="RefSeq" id="WP_165898921.1">
    <property type="nucleotide sequence ID" value="NZ_SLUI01000009.1"/>
</dbReference>
<evidence type="ECO:0000313" key="4">
    <source>
        <dbReference type="Proteomes" id="UP000295063"/>
    </source>
</evidence>
<dbReference type="EMBL" id="SLUI01000009">
    <property type="protein sequence ID" value="TCL36242.1"/>
    <property type="molecule type" value="Genomic_DNA"/>
</dbReference>
<gene>
    <name evidence="3" type="ORF">EV210_109192</name>
</gene>
<sequence>MSKNKVIPFIKKNAPANEGLQGANKQKFNPYHPYFIKNQCLYKVPDKSGSDPISISRAVQIVEIRQNVDTKEVSLVLEYEYQGNIARKEITRDMLTRAKVMQLMAYGVDVADHNVKDVLRFLNIQERTIAITRTHNQTGFCFEGDKLVFKHATAIGEKSVYNGDFKLQPKGSFDQWLAIIEEQVLGHIPLEFALILGLAAPVASLVGKATGLEVLVVHIFGNSSQGKATGLRLAVSPFGLPHISDGGLIRTWNCTLNALLGALRNNHGIPLAFDEASMTDANFSKLIYMVTSGQDKERLNKDSQREKAAQWSGLYLSSGEHALTAKTLQNIGIPMRLMEVGNIEWTKSAEHADAIKEGLLSHYGFAGPKFVEWLLEQGIDEVMSCWKKWKQQFLDGMQEPDQFASRIADRMGILLATAEMAGQALSLNFNIEGVKTFLLKHAKEAGGNRDLGAKAYEYFMNTVVQMGKNFSTDLCEVKPQNEHWGKITHDANRNWDEIYILPNKFREIIKAGGFEDPSIILKIWKDRNLLNYEKSKLTRKKVLVKGHSQDVYVIKAVNNVASD</sequence>
<name>A0A4R1PY98_9FIRM</name>
<dbReference type="InterPro" id="IPR009270">
    <property type="entry name" value="DUF927"/>
</dbReference>
<dbReference type="AlphaFoldDB" id="A0A4R1PY98"/>
<organism evidence="3 4">
    <name type="scientific">Anaerospora hongkongensis</name>
    <dbReference type="NCBI Taxonomy" id="244830"/>
    <lineage>
        <taxon>Bacteria</taxon>
        <taxon>Bacillati</taxon>
        <taxon>Bacillota</taxon>
        <taxon>Negativicutes</taxon>
        <taxon>Selenomonadales</taxon>
        <taxon>Sporomusaceae</taxon>
        <taxon>Anaerospora</taxon>
    </lineage>
</organism>
<feature type="domain" description="Cch helix turn helix" evidence="2">
    <location>
        <begin position="450"/>
        <end position="555"/>
    </location>
</feature>
<accession>A0A4R1PY98</accession>
<dbReference type="Proteomes" id="UP000295063">
    <property type="component" value="Unassembled WGS sequence"/>
</dbReference>
<evidence type="ECO:0000259" key="1">
    <source>
        <dbReference type="Pfam" id="PF06048"/>
    </source>
</evidence>
<dbReference type="Pfam" id="PF06048">
    <property type="entry name" value="DUF927"/>
    <property type="match status" value="1"/>
</dbReference>
<evidence type="ECO:0000259" key="2">
    <source>
        <dbReference type="Pfam" id="PF18662"/>
    </source>
</evidence>
<evidence type="ECO:0000313" key="3">
    <source>
        <dbReference type="EMBL" id="TCL36242.1"/>
    </source>
</evidence>
<keyword evidence="4" id="KW-1185">Reference proteome</keyword>
<proteinExistence type="predicted"/>
<feature type="domain" description="DUF927" evidence="1">
    <location>
        <begin position="47"/>
        <end position="304"/>
    </location>
</feature>